<protein>
    <recommendedName>
        <fullName evidence="4">Histidine kinase domain-containing protein</fullName>
    </recommendedName>
</protein>
<dbReference type="EMBL" id="BAAAZH010000006">
    <property type="protein sequence ID" value="GAA4111538.1"/>
    <property type="molecule type" value="Genomic_DNA"/>
</dbReference>
<evidence type="ECO:0000259" key="4">
    <source>
        <dbReference type="PROSITE" id="PS50109"/>
    </source>
</evidence>
<dbReference type="InterPro" id="IPR036890">
    <property type="entry name" value="HATPase_C_sf"/>
</dbReference>
<dbReference type="PANTHER" id="PTHR24421:SF58">
    <property type="entry name" value="SIGNAL TRANSDUCTION HISTIDINE-PROTEIN KINASE_PHOSPHATASE UHPB"/>
    <property type="match status" value="1"/>
</dbReference>
<keyword evidence="2" id="KW-0418">Kinase</keyword>
<name>A0ABP7XDL8_9ACTN</name>
<dbReference type="InterPro" id="IPR005467">
    <property type="entry name" value="His_kinase_dom"/>
</dbReference>
<accession>A0ABP7XDL8</accession>
<dbReference type="Gene3D" id="3.30.565.10">
    <property type="entry name" value="Histidine kinase-like ATPase, C-terminal domain"/>
    <property type="match status" value="1"/>
</dbReference>
<evidence type="ECO:0000313" key="5">
    <source>
        <dbReference type="EMBL" id="GAA4111538.1"/>
    </source>
</evidence>
<proteinExistence type="predicted"/>
<dbReference type="Gene3D" id="1.20.5.1930">
    <property type="match status" value="1"/>
</dbReference>
<dbReference type="SMART" id="SM00387">
    <property type="entry name" value="HATPase_c"/>
    <property type="match status" value="1"/>
</dbReference>
<dbReference type="RefSeq" id="WP_344731873.1">
    <property type="nucleotide sequence ID" value="NZ_BAAAZH010000006.1"/>
</dbReference>
<comment type="caution">
    <text evidence="5">The sequence shown here is derived from an EMBL/GenBank/DDBJ whole genome shotgun (WGS) entry which is preliminary data.</text>
</comment>
<evidence type="ECO:0000313" key="6">
    <source>
        <dbReference type="Proteomes" id="UP001501495"/>
    </source>
</evidence>
<dbReference type="SUPFAM" id="SSF55874">
    <property type="entry name" value="ATPase domain of HSP90 chaperone/DNA topoisomerase II/histidine kinase"/>
    <property type="match status" value="1"/>
</dbReference>
<dbReference type="InterPro" id="IPR003594">
    <property type="entry name" value="HATPase_dom"/>
</dbReference>
<dbReference type="PANTHER" id="PTHR24421">
    <property type="entry name" value="NITRATE/NITRITE SENSOR PROTEIN NARX-RELATED"/>
    <property type="match status" value="1"/>
</dbReference>
<dbReference type="PROSITE" id="PS50109">
    <property type="entry name" value="HIS_KIN"/>
    <property type="match status" value="1"/>
</dbReference>
<dbReference type="InterPro" id="IPR011712">
    <property type="entry name" value="Sig_transdc_His_kin_sub3_dim/P"/>
</dbReference>
<sequence length="229" mass="24494">MAVILDLPAEPGAGREVARRLAAASDARRRAVERQIHDGLQQHVAILGLRLGMLQRRIGVDPAASVEECDELGREVGEILGELRSMAHLVYPAILENEGLQAALQLAARRLDARVEVRFAAPGSADHAPESVLPAEIRRALYFVCLEALDNAVRHAGTPASVVIELIVSDDEVVVRVDDDGEGIVPARVDAGSGIQHMVDRVHALGGRLRIESSRDGTCVVAAVPRMPG</sequence>
<dbReference type="Pfam" id="PF02518">
    <property type="entry name" value="HATPase_c"/>
    <property type="match status" value="1"/>
</dbReference>
<dbReference type="Pfam" id="PF07730">
    <property type="entry name" value="HisKA_3"/>
    <property type="match status" value="1"/>
</dbReference>
<keyword evidence="3" id="KW-0902">Two-component regulatory system</keyword>
<reference evidence="6" key="1">
    <citation type="journal article" date="2019" name="Int. J. Syst. Evol. Microbiol.">
        <title>The Global Catalogue of Microorganisms (GCM) 10K type strain sequencing project: providing services to taxonomists for standard genome sequencing and annotation.</title>
        <authorList>
            <consortium name="The Broad Institute Genomics Platform"/>
            <consortium name="The Broad Institute Genome Sequencing Center for Infectious Disease"/>
            <person name="Wu L."/>
            <person name="Ma J."/>
        </authorList>
    </citation>
    <scope>NUCLEOTIDE SEQUENCE [LARGE SCALE GENOMIC DNA]</scope>
    <source>
        <strain evidence="6">JCM 16703</strain>
    </source>
</reference>
<organism evidence="5 6">
    <name type="scientific">Nocardioides fonticola</name>
    <dbReference type="NCBI Taxonomy" id="450363"/>
    <lineage>
        <taxon>Bacteria</taxon>
        <taxon>Bacillati</taxon>
        <taxon>Actinomycetota</taxon>
        <taxon>Actinomycetes</taxon>
        <taxon>Propionibacteriales</taxon>
        <taxon>Nocardioidaceae</taxon>
        <taxon>Nocardioides</taxon>
    </lineage>
</organism>
<dbReference type="Proteomes" id="UP001501495">
    <property type="component" value="Unassembled WGS sequence"/>
</dbReference>
<evidence type="ECO:0000256" key="3">
    <source>
        <dbReference type="ARBA" id="ARBA00023012"/>
    </source>
</evidence>
<gene>
    <name evidence="5" type="ORF">GCM10022215_07360</name>
</gene>
<keyword evidence="1" id="KW-0808">Transferase</keyword>
<evidence type="ECO:0000256" key="2">
    <source>
        <dbReference type="ARBA" id="ARBA00022777"/>
    </source>
</evidence>
<evidence type="ECO:0000256" key="1">
    <source>
        <dbReference type="ARBA" id="ARBA00022679"/>
    </source>
</evidence>
<dbReference type="InterPro" id="IPR050482">
    <property type="entry name" value="Sensor_HK_TwoCompSys"/>
</dbReference>
<feature type="domain" description="Histidine kinase" evidence="4">
    <location>
        <begin position="141"/>
        <end position="228"/>
    </location>
</feature>
<keyword evidence="6" id="KW-1185">Reference proteome</keyword>